<keyword evidence="3" id="KW-1185">Reference proteome</keyword>
<protein>
    <recommendedName>
        <fullName evidence="4">Secreted protein</fullName>
    </recommendedName>
</protein>
<accession>A0A8B9UYD2</accession>
<dbReference type="AlphaFoldDB" id="A0A8B9UYD2"/>
<evidence type="ECO:0000313" key="2">
    <source>
        <dbReference type="Ensembl" id="ENSAZOP00000016226.1"/>
    </source>
</evidence>
<dbReference type="Ensembl" id="ENSAZOT00000017455.1">
    <property type="protein sequence ID" value="ENSAZOP00000016226.1"/>
    <property type="gene ID" value="ENSAZOG00000010584.1"/>
</dbReference>
<dbReference type="Proteomes" id="UP000694549">
    <property type="component" value="Unplaced"/>
</dbReference>
<evidence type="ECO:0000256" key="1">
    <source>
        <dbReference type="SAM" id="SignalP"/>
    </source>
</evidence>
<proteinExistence type="predicted"/>
<feature type="signal peptide" evidence="1">
    <location>
        <begin position="1"/>
        <end position="17"/>
    </location>
</feature>
<sequence length="71" mass="7822">MWVVPSLLLLQSRICLQQQKSHHRPNCAASGCIGRAVRCPCCFPSRVRPAPFCSFPLPSSEPAEEACPWAV</sequence>
<evidence type="ECO:0008006" key="4">
    <source>
        <dbReference type="Google" id="ProtNLM"/>
    </source>
</evidence>
<reference evidence="2" key="1">
    <citation type="submission" date="2025-08" db="UniProtKB">
        <authorList>
            <consortium name="Ensembl"/>
        </authorList>
    </citation>
    <scope>IDENTIFICATION</scope>
</reference>
<keyword evidence="1" id="KW-0732">Signal</keyword>
<reference evidence="2" key="2">
    <citation type="submission" date="2025-09" db="UniProtKB">
        <authorList>
            <consortium name="Ensembl"/>
        </authorList>
    </citation>
    <scope>IDENTIFICATION</scope>
</reference>
<name>A0A8B9UYD2_9AVES</name>
<evidence type="ECO:0000313" key="3">
    <source>
        <dbReference type="Proteomes" id="UP000694549"/>
    </source>
</evidence>
<feature type="chain" id="PRO_5034078819" description="Secreted protein" evidence="1">
    <location>
        <begin position="18"/>
        <end position="71"/>
    </location>
</feature>
<organism evidence="2 3">
    <name type="scientific">Anas zonorhyncha</name>
    <name type="common">Eastern spot-billed duck</name>
    <dbReference type="NCBI Taxonomy" id="75864"/>
    <lineage>
        <taxon>Eukaryota</taxon>
        <taxon>Metazoa</taxon>
        <taxon>Chordata</taxon>
        <taxon>Craniata</taxon>
        <taxon>Vertebrata</taxon>
        <taxon>Euteleostomi</taxon>
        <taxon>Archelosauria</taxon>
        <taxon>Archosauria</taxon>
        <taxon>Dinosauria</taxon>
        <taxon>Saurischia</taxon>
        <taxon>Theropoda</taxon>
        <taxon>Coelurosauria</taxon>
        <taxon>Aves</taxon>
        <taxon>Neognathae</taxon>
        <taxon>Galloanserae</taxon>
        <taxon>Anseriformes</taxon>
        <taxon>Anatidae</taxon>
        <taxon>Anatinae</taxon>
        <taxon>Anas</taxon>
    </lineage>
</organism>